<evidence type="ECO:0000256" key="1">
    <source>
        <dbReference type="ARBA" id="ARBA00004377"/>
    </source>
</evidence>
<feature type="domain" description="General secretion pathway GspH" evidence="11">
    <location>
        <begin position="49"/>
        <end position="173"/>
    </location>
</feature>
<evidence type="ECO:0000256" key="2">
    <source>
        <dbReference type="ARBA" id="ARBA00021549"/>
    </source>
</evidence>
<dbReference type="AlphaFoldDB" id="A0A1B4FGI1"/>
<comment type="similarity">
    <text evidence="9">Belongs to the GSP H family.</text>
</comment>
<dbReference type="GO" id="GO:0015627">
    <property type="term" value="C:type II protein secretion system complex"/>
    <property type="evidence" value="ECO:0007669"/>
    <property type="project" value="InterPro"/>
</dbReference>
<evidence type="ECO:0000256" key="8">
    <source>
        <dbReference type="ARBA" id="ARBA00023136"/>
    </source>
</evidence>
<evidence type="ECO:0000256" key="3">
    <source>
        <dbReference type="ARBA" id="ARBA00022475"/>
    </source>
</evidence>
<evidence type="ECO:0000256" key="9">
    <source>
        <dbReference type="ARBA" id="ARBA00025772"/>
    </source>
</evidence>
<evidence type="ECO:0000256" key="4">
    <source>
        <dbReference type="ARBA" id="ARBA00022481"/>
    </source>
</evidence>
<dbReference type="Proteomes" id="UP000062519">
    <property type="component" value="Chromosome 1"/>
</dbReference>
<evidence type="ECO:0000259" key="11">
    <source>
        <dbReference type="Pfam" id="PF12019"/>
    </source>
</evidence>
<keyword evidence="13" id="KW-1185">Reference proteome</keyword>
<dbReference type="Pfam" id="PF12019">
    <property type="entry name" value="GspH"/>
    <property type="match status" value="1"/>
</dbReference>
<proteinExistence type="inferred from homology"/>
<reference evidence="12 13" key="1">
    <citation type="submission" date="2015-12" db="EMBL/GenBank/DDBJ databases">
        <title>Diversity of Burkholderia near neighbor genomes.</title>
        <authorList>
            <person name="Sahl J."/>
            <person name="Wagner D."/>
            <person name="Keim P."/>
        </authorList>
    </citation>
    <scope>NUCLEOTIDE SEQUENCE [LARGE SCALE GENOMIC DNA]</scope>
    <source>
        <strain evidence="12 13">BDU6</strain>
    </source>
</reference>
<sequence length="186" mass="19457">MRTECGRQAMAGFMLVELMVALALVALAATLAAPTLSGARMRDRVDARARVFGASLAYARGEAARLGARVTLCRSDAAARCIVAGRPCEGGATDWSCGWAVVVADGDRGTRVLRRVARDAQVAVTGAGGDVVFTPPAGQVIGGFRSFEFAPNDASDAWHGERWRRCLRIAAGGRLRFVEGGCGAST</sequence>
<evidence type="ECO:0000256" key="10">
    <source>
        <dbReference type="ARBA" id="ARBA00030775"/>
    </source>
</evidence>
<accession>A0A1B4FGI1</accession>
<dbReference type="RefSeq" id="WP_059470435.1">
    <property type="nucleotide sequence ID" value="NZ_CP013386.1"/>
</dbReference>
<comment type="subcellular location">
    <subcellularLocation>
        <location evidence="1">Cell inner membrane</location>
        <topology evidence="1">Single-pass membrane protein</topology>
    </subcellularLocation>
</comment>
<evidence type="ECO:0000256" key="5">
    <source>
        <dbReference type="ARBA" id="ARBA00022519"/>
    </source>
</evidence>
<dbReference type="GO" id="GO:0015628">
    <property type="term" value="P:protein secretion by the type II secretion system"/>
    <property type="evidence" value="ECO:0007669"/>
    <property type="project" value="InterPro"/>
</dbReference>
<evidence type="ECO:0000256" key="6">
    <source>
        <dbReference type="ARBA" id="ARBA00022692"/>
    </source>
</evidence>
<name>A0A1B4FGI1_9BURK</name>
<keyword evidence="8" id="KW-0472">Membrane</keyword>
<keyword evidence="6" id="KW-0812">Transmembrane</keyword>
<keyword evidence="7" id="KW-1133">Transmembrane helix</keyword>
<dbReference type="GO" id="GO:0005886">
    <property type="term" value="C:plasma membrane"/>
    <property type="evidence" value="ECO:0007669"/>
    <property type="project" value="UniProtKB-SubCell"/>
</dbReference>
<protein>
    <recommendedName>
        <fullName evidence="2">Type II secretion system protein H</fullName>
    </recommendedName>
    <alternativeName>
        <fullName evidence="10">General secretion pathway protein H</fullName>
    </alternativeName>
</protein>
<dbReference type="InterPro" id="IPR022346">
    <property type="entry name" value="T2SS_GspH"/>
</dbReference>
<dbReference type="Gene3D" id="3.55.40.10">
    <property type="entry name" value="minor pseudopilin epsh domain"/>
    <property type="match status" value="1"/>
</dbReference>
<dbReference type="InterPro" id="IPR045584">
    <property type="entry name" value="Pilin-like"/>
</dbReference>
<dbReference type="SUPFAM" id="SSF54523">
    <property type="entry name" value="Pili subunits"/>
    <property type="match status" value="1"/>
</dbReference>
<keyword evidence="3" id="KW-1003">Cell membrane</keyword>
<dbReference type="EMBL" id="CP013386">
    <property type="protein sequence ID" value="AOJ02813.1"/>
    <property type="molecule type" value="Genomic_DNA"/>
</dbReference>
<keyword evidence="5" id="KW-0997">Cell inner membrane</keyword>
<dbReference type="KEGG" id="buu:WS70_14055"/>
<gene>
    <name evidence="12" type="ORF">WS70_14055</name>
</gene>
<evidence type="ECO:0000313" key="13">
    <source>
        <dbReference type="Proteomes" id="UP000062519"/>
    </source>
</evidence>
<evidence type="ECO:0000256" key="7">
    <source>
        <dbReference type="ARBA" id="ARBA00022989"/>
    </source>
</evidence>
<evidence type="ECO:0000313" key="12">
    <source>
        <dbReference type="EMBL" id="AOJ02813.1"/>
    </source>
</evidence>
<organism evidence="12 13">
    <name type="scientific">Burkholderia mayonis</name>
    <dbReference type="NCBI Taxonomy" id="1385591"/>
    <lineage>
        <taxon>Bacteria</taxon>
        <taxon>Pseudomonadati</taxon>
        <taxon>Pseudomonadota</taxon>
        <taxon>Betaproteobacteria</taxon>
        <taxon>Burkholderiales</taxon>
        <taxon>Burkholderiaceae</taxon>
        <taxon>Burkholderia</taxon>
        <taxon>pseudomallei group</taxon>
    </lineage>
</organism>
<keyword evidence="4" id="KW-0488">Methylation</keyword>